<feature type="transmembrane region" description="Helical" evidence="2">
    <location>
        <begin position="12"/>
        <end position="30"/>
    </location>
</feature>
<protein>
    <submittedName>
        <fullName evidence="3">Uncharacterized protein</fullName>
    </submittedName>
</protein>
<evidence type="ECO:0000313" key="4">
    <source>
        <dbReference type="Proteomes" id="UP001609376"/>
    </source>
</evidence>
<keyword evidence="2" id="KW-0472">Membrane</keyword>
<feature type="coiled-coil region" evidence="1">
    <location>
        <begin position="52"/>
        <end position="87"/>
    </location>
</feature>
<keyword evidence="1" id="KW-0175">Coiled coil</keyword>
<sequence>MEGFDGEKMGQAVGIVSALLIGFWSIVRGFKKSDATPPAERAPNIHEIRQALSEFRGMVEEARDDAKDLAKDQYNEVKRQLDRIEIMLHTRRDQ</sequence>
<dbReference type="Proteomes" id="UP001609376">
    <property type="component" value="Unassembled WGS sequence"/>
</dbReference>
<evidence type="ECO:0000256" key="2">
    <source>
        <dbReference type="SAM" id="Phobius"/>
    </source>
</evidence>
<dbReference type="EMBL" id="JBIMPR010000003">
    <property type="protein sequence ID" value="MFH5773616.1"/>
    <property type="molecule type" value="Genomic_DNA"/>
</dbReference>
<keyword evidence="4" id="KW-1185">Reference proteome</keyword>
<evidence type="ECO:0000256" key="1">
    <source>
        <dbReference type="SAM" id="Coils"/>
    </source>
</evidence>
<dbReference type="RefSeq" id="WP_395132479.1">
    <property type="nucleotide sequence ID" value="NZ_JBIMPR010000003.1"/>
</dbReference>
<name>A0ABW7LH09_9RHOB</name>
<reference evidence="3 4" key="1">
    <citation type="submission" date="2024-10" db="EMBL/GenBank/DDBJ databases">
        <title>Paracoccus drimophilus sp. nov., a novel bacterium from corn roots in Hunan.</title>
        <authorList>
            <person name="Li X."/>
        </authorList>
    </citation>
    <scope>NUCLEOTIDE SEQUENCE [LARGE SCALE GENOMIC DNA]</scope>
    <source>
        <strain evidence="3 4">NGMCC 1.201697</strain>
    </source>
</reference>
<proteinExistence type="predicted"/>
<organism evidence="3 4">
    <name type="scientific">Paracoccus broussonetiae subsp. drimophilus</name>
    <dbReference type="NCBI Taxonomy" id="3373869"/>
    <lineage>
        <taxon>Bacteria</taxon>
        <taxon>Pseudomonadati</taxon>
        <taxon>Pseudomonadota</taxon>
        <taxon>Alphaproteobacteria</taxon>
        <taxon>Rhodobacterales</taxon>
        <taxon>Paracoccaceae</taxon>
        <taxon>Paracoccus</taxon>
        <taxon>Paracoccus broussonetiae</taxon>
    </lineage>
</organism>
<keyword evidence="2" id="KW-0812">Transmembrane</keyword>
<keyword evidence="2" id="KW-1133">Transmembrane helix</keyword>
<gene>
    <name evidence="3" type="ORF">ACHFJ0_05140</name>
</gene>
<evidence type="ECO:0000313" key="3">
    <source>
        <dbReference type="EMBL" id="MFH5773616.1"/>
    </source>
</evidence>
<comment type="caution">
    <text evidence="3">The sequence shown here is derived from an EMBL/GenBank/DDBJ whole genome shotgun (WGS) entry which is preliminary data.</text>
</comment>
<accession>A0ABW7LH09</accession>